<dbReference type="PANTHER" id="PTHR42940">
    <property type="entry name" value="ALCOHOL DEHYDROGENASE 1-RELATED"/>
    <property type="match status" value="1"/>
</dbReference>
<keyword evidence="5" id="KW-0560">Oxidoreductase</keyword>
<dbReference type="InterPro" id="IPR013149">
    <property type="entry name" value="ADH-like_C"/>
</dbReference>
<dbReference type="InterPro" id="IPR013154">
    <property type="entry name" value="ADH-like_N"/>
</dbReference>
<dbReference type="InterPro" id="IPR036291">
    <property type="entry name" value="NAD(P)-bd_dom_sf"/>
</dbReference>
<organism evidence="9 10">
    <name type="scientific">Gonapodya prolifera (strain JEL478)</name>
    <name type="common">Monoblepharis prolifera</name>
    <dbReference type="NCBI Taxonomy" id="1344416"/>
    <lineage>
        <taxon>Eukaryota</taxon>
        <taxon>Fungi</taxon>
        <taxon>Fungi incertae sedis</taxon>
        <taxon>Chytridiomycota</taxon>
        <taxon>Chytridiomycota incertae sedis</taxon>
        <taxon>Monoblepharidomycetes</taxon>
        <taxon>Monoblepharidales</taxon>
        <taxon>Gonapodyaceae</taxon>
        <taxon>Gonapodya</taxon>
    </lineage>
</organism>
<dbReference type="FunFam" id="3.40.50.720:FF:000039">
    <property type="entry name" value="Alcohol dehydrogenase AdhP"/>
    <property type="match status" value="1"/>
</dbReference>
<reference evidence="9 10" key="1">
    <citation type="journal article" date="2015" name="Genome Biol. Evol.">
        <title>Phylogenomic analyses indicate that early fungi evolved digesting cell walls of algal ancestors of land plants.</title>
        <authorList>
            <person name="Chang Y."/>
            <person name="Wang S."/>
            <person name="Sekimoto S."/>
            <person name="Aerts A.L."/>
            <person name="Choi C."/>
            <person name="Clum A."/>
            <person name="LaButti K.M."/>
            <person name="Lindquist E.A."/>
            <person name="Yee Ngan C."/>
            <person name="Ohm R.A."/>
            <person name="Salamov A.A."/>
            <person name="Grigoriev I.V."/>
            <person name="Spatafora J.W."/>
            <person name="Berbee M.L."/>
        </authorList>
    </citation>
    <scope>NUCLEOTIDE SEQUENCE [LARGE SCALE GENOMIC DNA]</scope>
    <source>
        <strain evidence="9 10">JEL478</strain>
    </source>
</reference>
<dbReference type="PROSITE" id="PS00059">
    <property type="entry name" value="ADH_ZINC"/>
    <property type="match status" value="1"/>
</dbReference>
<dbReference type="InterPro" id="IPR011032">
    <property type="entry name" value="GroES-like_sf"/>
</dbReference>
<dbReference type="Pfam" id="PF08240">
    <property type="entry name" value="ADH_N"/>
    <property type="match status" value="1"/>
</dbReference>
<dbReference type="SMART" id="SM00829">
    <property type="entry name" value="PKS_ER"/>
    <property type="match status" value="1"/>
</dbReference>
<dbReference type="AlphaFoldDB" id="A0A139AD71"/>
<dbReference type="InterPro" id="IPR002328">
    <property type="entry name" value="ADH_Zn_CS"/>
</dbReference>
<dbReference type="OrthoDB" id="1879366at2759"/>
<dbReference type="Gene3D" id="3.90.180.10">
    <property type="entry name" value="Medium-chain alcohol dehydrogenases, catalytic domain"/>
    <property type="match status" value="1"/>
</dbReference>
<dbReference type="GO" id="GO:0004022">
    <property type="term" value="F:alcohol dehydrogenase (NAD+) activity"/>
    <property type="evidence" value="ECO:0007669"/>
    <property type="project" value="TreeGrafter"/>
</dbReference>
<dbReference type="CDD" id="cd08297">
    <property type="entry name" value="CAD3"/>
    <property type="match status" value="1"/>
</dbReference>
<comment type="cofactor">
    <cofactor evidence="1 7">
        <name>Zn(2+)</name>
        <dbReference type="ChEBI" id="CHEBI:29105"/>
    </cofactor>
</comment>
<dbReference type="EMBL" id="KQ965767">
    <property type="protein sequence ID" value="KXS14762.1"/>
    <property type="molecule type" value="Genomic_DNA"/>
</dbReference>
<evidence type="ECO:0000256" key="2">
    <source>
        <dbReference type="ARBA" id="ARBA00008072"/>
    </source>
</evidence>
<evidence type="ECO:0000256" key="7">
    <source>
        <dbReference type="RuleBase" id="RU361277"/>
    </source>
</evidence>
<comment type="similarity">
    <text evidence="2 7">Belongs to the zinc-containing alcohol dehydrogenase family.</text>
</comment>
<keyword evidence="10" id="KW-1185">Reference proteome</keyword>
<keyword evidence="6" id="KW-0520">NAD</keyword>
<evidence type="ECO:0000256" key="1">
    <source>
        <dbReference type="ARBA" id="ARBA00001947"/>
    </source>
</evidence>
<evidence type="ECO:0000313" key="10">
    <source>
        <dbReference type="Proteomes" id="UP000070544"/>
    </source>
</evidence>
<dbReference type="PANTHER" id="PTHR42940:SF8">
    <property type="entry name" value="VACUOLAR PROTEIN SORTING-ASSOCIATED PROTEIN 11"/>
    <property type="match status" value="1"/>
</dbReference>
<dbReference type="GO" id="GO:0005737">
    <property type="term" value="C:cytoplasm"/>
    <property type="evidence" value="ECO:0007669"/>
    <property type="project" value="TreeGrafter"/>
</dbReference>
<proteinExistence type="inferred from homology"/>
<evidence type="ECO:0000256" key="5">
    <source>
        <dbReference type="ARBA" id="ARBA00023002"/>
    </source>
</evidence>
<dbReference type="InterPro" id="IPR020843">
    <property type="entry name" value="ER"/>
</dbReference>
<evidence type="ECO:0000256" key="3">
    <source>
        <dbReference type="ARBA" id="ARBA00022723"/>
    </source>
</evidence>
<keyword evidence="3 7" id="KW-0479">Metal-binding</keyword>
<dbReference type="Proteomes" id="UP000070544">
    <property type="component" value="Unassembled WGS sequence"/>
</dbReference>
<dbReference type="SUPFAM" id="SSF50129">
    <property type="entry name" value="GroES-like"/>
    <property type="match status" value="1"/>
</dbReference>
<dbReference type="SUPFAM" id="SSF51735">
    <property type="entry name" value="NAD(P)-binding Rossmann-fold domains"/>
    <property type="match status" value="1"/>
</dbReference>
<keyword evidence="4 7" id="KW-0862">Zinc</keyword>
<feature type="domain" description="Enoyl reductase (ER)" evidence="8">
    <location>
        <begin position="16"/>
        <end position="346"/>
    </location>
</feature>
<accession>A0A139AD71</accession>
<dbReference type="OMA" id="WHAGEVW"/>
<evidence type="ECO:0000259" key="8">
    <source>
        <dbReference type="SMART" id="SM00829"/>
    </source>
</evidence>
<name>A0A139AD71_GONPJ</name>
<evidence type="ECO:0000256" key="6">
    <source>
        <dbReference type="ARBA" id="ARBA00023027"/>
    </source>
</evidence>
<sequence>MTIPKTMKALIMTAPGVPMSIGEVPTPSPAKGEVLVKIEACGVCHTDELYWRVGPPTTTFPHILGHEGAGTVAVLGEGVTNWNVGDRVSVPMHHGQCGECSFCLEGFVTQCAQKKWHAGEVWGCFAEYAVTSAETIVKLADNVSFEKAGPCGCAGVTVTGAIRRANVPKGGWIGFSGAGGLGLMGVQVAKALGYKTLAIDIDDGKLAEAKKLGADVVVNAATAPADKGGLPGAVIAQTDGKGLHALLVVTTAASAFESSWMLVRGGGTVVFIGVTMAEVKYMPVVILSKEIKIMGSLLGSTDDAKTVLDLVATGKVHPLTSGCKLSEVPHVFEELEKGLVTGRKVVTQFV</sequence>
<dbReference type="Gene3D" id="3.40.50.720">
    <property type="entry name" value="NAD(P)-binding Rossmann-like Domain"/>
    <property type="match status" value="1"/>
</dbReference>
<gene>
    <name evidence="9" type="ORF">M427DRAFT_124114</name>
</gene>
<dbReference type="Pfam" id="PF00107">
    <property type="entry name" value="ADH_zinc_N"/>
    <property type="match status" value="1"/>
</dbReference>
<evidence type="ECO:0000313" key="9">
    <source>
        <dbReference type="EMBL" id="KXS14762.1"/>
    </source>
</evidence>
<dbReference type="STRING" id="1344416.A0A139AD71"/>
<dbReference type="GO" id="GO:0008270">
    <property type="term" value="F:zinc ion binding"/>
    <property type="evidence" value="ECO:0007669"/>
    <property type="project" value="InterPro"/>
</dbReference>
<protein>
    <submittedName>
        <fullName evidence="9">Alcohol dehydrogenase GroES domain-containing protein</fullName>
    </submittedName>
</protein>
<evidence type="ECO:0000256" key="4">
    <source>
        <dbReference type="ARBA" id="ARBA00022833"/>
    </source>
</evidence>